<accession>A0A6H9G4U3</accession>
<sequence>MVFLIVTNNKILYHKYGRVPITISIPPKIQILINQLDRQLNEIEQQAAQGINLLRSLLSYFPENVILMQYFAYLNTILFFLETARRQIQTTIDTISDEDVPRELIQEAGEDLGMLQGKIIEEKIRLQRLIDFLGNNP</sequence>
<gene>
    <name evidence="1" type="ORF">NIES3804_17980</name>
</gene>
<dbReference type="EMBL" id="BJCI01000024">
    <property type="protein sequence ID" value="GCL50231.1"/>
    <property type="molecule type" value="Genomic_DNA"/>
</dbReference>
<evidence type="ECO:0008006" key="3">
    <source>
        <dbReference type="Google" id="ProtNLM"/>
    </source>
</evidence>
<protein>
    <recommendedName>
        <fullName evidence="3">Restriction endonuclease subunit S</fullName>
    </recommendedName>
</protein>
<evidence type="ECO:0000313" key="1">
    <source>
        <dbReference type="EMBL" id="GCL50231.1"/>
    </source>
</evidence>
<evidence type="ECO:0000313" key="2">
    <source>
        <dbReference type="Proteomes" id="UP000435041"/>
    </source>
</evidence>
<name>A0A6H9G4U3_MICAE</name>
<organism evidence="1 2">
    <name type="scientific">Microcystis aeruginosa NIES-3804</name>
    <dbReference type="NCBI Taxonomy" id="2517783"/>
    <lineage>
        <taxon>Bacteria</taxon>
        <taxon>Bacillati</taxon>
        <taxon>Cyanobacteriota</taxon>
        <taxon>Cyanophyceae</taxon>
        <taxon>Oscillatoriophycideae</taxon>
        <taxon>Chroococcales</taxon>
        <taxon>Microcystaceae</taxon>
        <taxon>Microcystis</taxon>
    </lineage>
</organism>
<dbReference type="Proteomes" id="UP000435041">
    <property type="component" value="Unassembled WGS sequence"/>
</dbReference>
<proteinExistence type="predicted"/>
<reference evidence="1 2" key="1">
    <citation type="submission" date="2019-02" db="EMBL/GenBank/DDBJ databases">
        <title>Draft genome sequence of Arthrospira platensis NIES-3804.</title>
        <authorList>
            <person name="Yamaguchi H."/>
            <person name="Suzuki S."/>
            <person name="Kawachi M."/>
        </authorList>
    </citation>
    <scope>NUCLEOTIDE SEQUENCE [LARGE SCALE GENOMIC DNA]</scope>
    <source>
        <strain evidence="1 2">NIES-3804</strain>
    </source>
</reference>
<dbReference type="AlphaFoldDB" id="A0A6H9G4U3"/>
<comment type="caution">
    <text evidence="1">The sequence shown here is derived from an EMBL/GenBank/DDBJ whole genome shotgun (WGS) entry which is preliminary data.</text>
</comment>